<proteinExistence type="predicted"/>
<dbReference type="PATRIC" id="fig|1256908.3.peg.1773"/>
<gene>
    <name evidence="1" type="ORF">HMPREF0373_01916</name>
</gene>
<dbReference type="EMBL" id="AWVJ01000117">
    <property type="protein sequence ID" value="ERK45988.1"/>
    <property type="molecule type" value="Genomic_DNA"/>
</dbReference>
<accession>U2QXI8</accession>
<protein>
    <submittedName>
        <fullName evidence="1">Uncharacterized protein</fullName>
    </submittedName>
</protein>
<organism evidence="1 2">
    <name type="scientific">Eubacterium ramulus ATCC 29099</name>
    <dbReference type="NCBI Taxonomy" id="1256908"/>
    <lineage>
        <taxon>Bacteria</taxon>
        <taxon>Bacillati</taxon>
        <taxon>Bacillota</taxon>
        <taxon>Clostridia</taxon>
        <taxon>Eubacteriales</taxon>
        <taxon>Eubacteriaceae</taxon>
        <taxon>Eubacterium</taxon>
    </lineage>
</organism>
<comment type="caution">
    <text evidence="1">The sequence shown here is derived from an EMBL/GenBank/DDBJ whole genome shotgun (WGS) entry which is preliminary data.</text>
</comment>
<dbReference type="Proteomes" id="UP000016608">
    <property type="component" value="Unassembled WGS sequence"/>
</dbReference>
<name>U2QXI8_EUBRA</name>
<evidence type="ECO:0000313" key="1">
    <source>
        <dbReference type="EMBL" id="ERK45988.1"/>
    </source>
</evidence>
<dbReference type="HOGENOM" id="CLU_3251714_0_0_9"/>
<dbReference type="AlphaFoldDB" id="U2QXI8"/>
<sequence>MAGKSSIAHLREENYPKHSFLARTEHDCEAIISSRANVRFTK</sequence>
<reference evidence="1 2" key="1">
    <citation type="submission" date="2013-06" db="EMBL/GenBank/DDBJ databases">
        <authorList>
            <person name="Weinstock G."/>
            <person name="Sodergren E."/>
            <person name="Lobos E.A."/>
            <person name="Fulton L."/>
            <person name="Fulton R."/>
            <person name="Courtney L."/>
            <person name="Fronick C."/>
            <person name="O'Laughlin M."/>
            <person name="Godfrey J."/>
            <person name="Wilson R.M."/>
            <person name="Miner T."/>
            <person name="Farmer C."/>
            <person name="Delehaunty K."/>
            <person name="Cordes M."/>
            <person name="Minx P."/>
            <person name="Tomlinson C."/>
            <person name="Chen J."/>
            <person name="Wollam A."/>
            <person name="Pepin K.H."/>
            <person name="Bhonagiri V."/>
            <person name="Zhang X."/>
            <person name="Warren W."/>
            <person name="Mitreva M."/>
            <person name="Mardis E.R."/>
            <person name="Wilson R.K."/>
        </authorList>
    </citation>
    <scope>NUCLEOTIDE SEQUENCE [LARGE SCALE GENOMIC DNA]</scope>
    <source>
        <strain evidence="1 2">ATCC 29099</strain>
    </source>
</reference>
<keyword evidence="2" id="KW-1185">Reference proteome</keyword>
<evidence type="ECO:0000313" key="2">
    <source>
        <dbReference type="Proteomes" id="UP000016608"/>
    </source>
</evidence>